<reference evidence="1" key="1">
    <citation type="submission" date="2018-02" db="EMBL/GenBank/DDBJ databases">
        <title>Rhizophora mucronata_Transcriptome.</title>
        <authorList>
            <person name="Meera S.P."/>
            <person name="Sreeshan A."/>
            <person name="Augustine A."/>
        </authorList>
    </citation>
    <scope>NUCLEOTIDE SEQUENCE</scope>
    <source>
        <tissue evidence="1">Leaf</tissue>
    </source>
</reference>
<dbReference type="AlphaFoldDB" id="A0A2P2Q6V9"/>
<organism evidence="1">
    <name type="scientific">Rhizophora mucronata</name>
    <name type="common">Asiatic mangrove</name>
    <dbReference type="NCBI Taxonomy" id="61149"/>
    <lineage>
        <taxon>Eukaryota</taxon>
        <taxon>Viridiplantae</taxon>
        <taxon>Streptophyta</taxon>
        <taxon>Embryophyta</taxon>
        <taxon>Tracheophyta</taxon>
        <taxon>Spermatophyta</taxon>
        <taxon>Magnoliopsida</taxon>
        <taxon>eudicotyledons</taxon>
        <taxon>Gunneridae</taxon>
        <taxon>Pentapetalae</taxon>
        <taxon>rosids</taxon>
        <taxon>fabids</taxon>
        <taxon>Malpighiales</taxon>
        <taxon>Rhizophoraceae</taxon>
        <taxon>Rhizophora</taxon>
    </lineage>
</organism>
<accession>A0A2P2Q6V9</accession>
<protein>
    <submittedName>
        <fullName evidence="1">Uncharacterized protein</fullName>
    </submittedName>
</protein>
<dbReference type="EMBL" id="GGEC01082135">
    <property type="protein sequence ID" value="MBX62619.1"/>
    <property type="molecule type" value="Transcribed_RNA"/>
</dbReference>
<name>A0A2P2Q6V9_RHIMU</name>
<evidence type="ECO:0000313" key="1">
    <source>
        <dbReference type="EMBL" id="MBX62619.1"/>
    </source>
</evidence>
<proteinExistence type="predicted"/>
<sequence>MMSLVVINTMQLFSCHHLEIFESQCTNEMRNSPLSKVSWC</sequence>